<comment type="similarity">
    <text evidence="2">Belongs to the TonB family.</text>
</comment>
<dbReference type="RefSeq" id="WP_285762436.1">
    <property type="nucleotide sequence ID" value="NZ_BSYJ01000001.1"/>
</dbReference>
<evidence type="ECO:0000256" key="5">
    <source>
        <dbReference type="ARBA" id="ARBA00022519"/>
    </source>
</evidence>
<feature type="domain" description="TonB C-terminal" evidence="12">
    <location>
        <begin position="191"/>
        <end position="288"/>
    </location>
</feature>
<organism evidence="13 14">
    <name type="scientific">Biformimicrobium ophioploci</name>
    <dbReference type="NCBI Taxonomy" id="3036711"/>
    <lineage>
        <taxon>Bacteria</taxon>
        <taxon>Pseudomonadati</taxon>
        <taxon>Pseudomonadota</taxon>
        <taxon>Gammaproteobacteria</taxon>
        <taxon>Cellvibrionales</taxon>
        <taxon>Microbulbiferaceae</taxon>
        <taxon>Biformimicrobium</taxon>
    </lineage>
</organism>
<evidence type="ECO:0000256" key="9">
    <source>
        <dbReference type="ARBA" id="ARBA00023136"/>
    </source>
</evidence>
<dbReference type="Proteomes" id="UP001224392">
    <property type="component" value="Unassembled WGS sequence"/>
</dbReference>
<keyword evidence="6 11" id="KW-0812">Transmembrane</keyword>
<evidence type="ECO:0000256" key="10">
    <source>
        <dbReference type="SAM" id="MobiDB-lite"/>
    </source>
</evidence>
<dbReference type="EMBL" id="BSYJ01000001">
    <property type="protein sequence ID" value="GMG85912.1"/>
    <property type="molecule type" value="Genomic_DNA"/>
</dbReference>
<accession>A0ABQ6LV27</accession>
<evidence type="ECO:0000313" key="14">
    <source>
        <dbReference type="Proteomes" id="UP001224392"/>
    </source>
</evidence>
<name>A0ABQ6LV27_9GAMM</name>
<dbReference type="PANTHER" id="PTHR33446">
    <property type="entry name" value="PROTEIN TONB-RELATED"/>
    <property type="match status" value="1"/>
</dbReference>
<evidence type="ECO:0000256" key="4">
    <source>
        <dbReference type="ARBA" id="ARBA00022475"/>
    </source>
</evidence>
<protein>
    <submittedName>
        <fullName evidence="13">Energy transducer TonB</fullName>
    </submittedName>
</protein>
<evidence type="ECO:0000256" key="1">
    <source>
        <dbReference type="ARBA" id="ARBA00004383"/>
    </source>
</evidence>
<evidence type="ECO:0000256" key="8">
    <source>
        <dbReference type="ARBA" id="ARBA00022989"/>
    </source>
</evidence>
<dbReference type="InterPro" id="IPR051045">
    <property type="entry name" value="TonB-dependent_transducer"/>
</dbReference>
<evidence type="ECO:0000256" key="3">
    <source>
        <dbReference type="ARBA" id="ARBA00022448"/>
    </source>
</evidence>
<proteinExistence type="inferred from homology"/>
<dbReference type="InterPro" id="IPR037682">
    <property type="entry name" value="TonB_C"/>
</dbReference>
<dbReference type="InterPro" id="IPR006260">
    <property type="entry name" value="TonB/TolA_C"/>
</dbReference>
<evidence type="ECO:0000256" key="11">
    <source>
        <dbReference type="SAM" id="Phobius"/>
    </source>
</evidence>
<evidence type="ECO:0000313" key="13">
    <source>
        <dbReference type="EMBL" id="GMG85912.1"/>
    </source>
</evidence>
<comment type="caution">
    <text evidence="13">The sequence shown here is derived from an EMBL/GenBank/DDBJ whole genome shotgun (WGS) entry which is preliminary data.</text>
</comment>
<keyword evidence="14" id="KW-1185">Reference proteome</keyword>
<comment type="subcellular location">
    <subcellularLocation>
        <location evidence="1">Cell inner membrane</location>
        <topology evidence="1">Single-pass membrane protein</topology>
        <orientation evidence="1">Periplasmic side</orientation>
    </subcellularLocation>
</comment>
<feature type="transmembrane region" description="Helical" evidence="11">
    <location>
        <begin position="12"/>
        <end position="33"/>
    </location>
</feature>
<feature type="region of interest" description="Disordered" evidence="10">
    <location>
        <begin position="118"/>
        <end position="141"/>
    </location>
</feature>
<dbReference type="NCBIfam" id="TIGR01352">
    <property type="entry name" value="tonB_Cterm"/>
    <property type="match status" value="1"/>
</dbReference>
<keyword evidence="4" id="KW-1003">Cell membrane</keyword>
<keyword evidence="5" id="KW-0997">Cell inner membrane</keyword>
<keyword evidence="8 11" id="KW-1133">Transmembrane helix</keyword>
<gene>
    <name evidence="13" type="ORF">MNKW57_02330</name>
</gene>
<dbReference type="Gene3D" id="3.30.1150.10">
    <property type="match status" value="1"/>
</dbReference>
<evidence type="ECO:0000256" key="6">
    <source>
        <dbReference type="ARBA" id="ARBA00022692"/>
    </source>
</evidence>
<dbReference type="PROSITE" id="PS52015">
    <property type="entry name" value="TONB_CTD"/>
    <property type="match status" value="1"/>
</dbReference>
<dbReference type="SUPFAM" id="SSF74653">
    <property type="entry name" value="TolA/TonB C-terminal domain"/>
    <property type="match status" value="1"/>
</dbReference>
<keyword evidence="7" id="KW-0653">Protein transport</keyword>
<feature type="compositionally biased region" description="Basic and acidic residues" evidence="10">
    <location>
        <begin position="121"/>
        <end position="137"/>
    </location>
</feature>
<dbReference type="PANTHER" id="PTHR33446:SF11">
    <property type="entry name" value="TONB3"/>
    <property type="match status" value="1"/>
</dbReference>
<evidence type="ECO:0000256" key="7">
    <source>
        <dbReference type="ARBA" id="ARBA00022927"/>
    </source>
</evidence>
<evidence type="ECO:0000259" key="12">
    <source>
        <dbReference type="PROSITE" id="PS52015"/>
    </source>
</evidence>
<reference evidence="13 14" key="1">
    <citation type="submission" date="2023-04" db="EMBL/GenBank/DDBJ databases">
        <title>Marinobulbifer ophiurae gen. nov., sp. Nov., isolate from tissue of brittle star Ophioplocus japonicus.</title>
        <authorList>
            <person name="Kawano K."/>
            <person name="Sawayama S."/>
            <person name="Nakagawa S."/>
        </authorList>
    </citation>
    <scope>NUCLEOTIDE SEQUENCE [LARGE SCALE GENOMIC DNA]</scope>
    <source>
        <strain evidence="13 14">NKW57</strain>
    </source>
</reference>
<keyword evidence="9 11" id="KW-0472">Membrane</keyword>
<keyword evidence="3" id="KW-0813">Transport</keyword>
<evidence type="ECO:0000256" key="2">
    <source>
        <dbReference type="ARBA" id="ARBA00006555"/>
    </source>
</evidence>
<sequence>MTHPQDTAHNDRFVFALFLAGAFHAAVILGVTFKLPEVSKSSPTLEVTLAQHSVAEAQQDADYLAQHNQEASGTAEDPRELSTTRRAEIADTQIREINPAPQQMASRQADNRVQLVTTTGESERNAPEMPAEDRPSEEQQGDAAQDLLLMNPEIASLQARLDKIRQNIAQRPRVRRLTSVATRASADAAYLHAWREKIESVGNENFPKEALQRSITGKLRLLVRLLPNGAVEEITVLESSGQRIFDDAARQIVRLAAPFQPFPKEIRKDTDRLEIIRTWHFQTTGLVTAAARAESGRG</sequence>
<dbReference type="Pfam" id="PF03544">
    <property type="entry name" value="TonB_C"/>
    <property type="match status" value="1"/>
</dbReference>